<comment type="caution">
    <text evidence="2">The sequence shown here is derived from an EMBL/GenBank/DDBJ whole genome shotgun (WGS) entry which is preliminary data.</text>
</comment>
<reference evidence="2" key="2">
    <citation type="submission" date="2021-09" db="EMBL/GenBank/DDBJ databases">
        <authorList>
            <person name="Jia N."/>
            <person name="Wang J."/>
            <person name="Shi W."/>
            <person name="Du L."/>
            <person name="Sun Y."/>
            <person name="Zhan W."/>
            <person name="Jiang J."/>
            <person name="Wang Q."/>
            <person name="Zhang B."/>
            <person name="Ji P."/>
            <person name="Sakyi L.B."/>
            <person name="Cui X."/>
            <person name="Yuan T."/>
            <person name="Jiang B."/>
            <person name="Yang W."/>
            <person name="Lam T.T.-Y."/>
            <person name="Chang Q."/>
            <person name="Ding S."/>
            <person name="Wang X."/>
            <person name="Zhu J."/>
            <person name="Ruan X."/>
            <person name="Zhao L."/>
            <person name="Wei J."/>
            <person name="Que T."/>
            <person name="Du C."/>
            <person name="Cheng J."/>
            <person name="Dai P."/>
            <person name="Han X."/>
            <person name="Huang E."/>
            <person name="Gao Y."/>
            <person name="Liu J."/>
            <person name="Shao H."/>
            <person name="Ye R."/>
            <person name="Li L."/>
            <person name="Wei W."/>
            <person name="Wang X."/>
            <person name="Wang C."/>
            <person name="Huo Q."/>
            <person name="Li W."/>
            <person name="Guo W."/>
            <person name="Chen H."/>
            <person name="Chen S."/>
            <person name="Zhou L."/>
            <person name="Zhou L."/>
            <person name="Ni X."/>
            <person name="Tian J."/>
            <person name="Zhou Y."/>
            <person name="Sheng Y."/>
            <person name="Liu T."/>
            <person name="Pan Y."/>
            <person name="Xia L."/>
            <person name="Li J."/>
            <person name="Zhao F."/>
            <person name="Cao W."/>
        </authorList>
    </citation>
    <scope>NUCLEOTIDE SEQUENCE</scope>
    <source>
        <strain evidence="2">Rmic-2018</strain>
        <tissue evidence="2">Larvae</tissue>
    </source>
</reference>
<gene>
    <name evidence="2" type="ORF">HPB51_014656</name>
</gene>
<dbReference type="EMBL" id="JABSTU010000001">
    <property type="protein sequence ID" value="KAH8041375.1"/>
    <property type="molecule type" value="Genomic_DNA"/>
</dbReference>
<evidence type="ECO:0000313" key="2">
    <source>
        <dbReference type="EMBL" id="KAH8041375.1"/>
    </source>
</evidence>
<dbReference type="AlphaFoldDB" id="A0A9J6F4F9"/>
<sequence length="345" mass="36234">MPRLGSTARDWPSWPFDEGAVPHCTPPTFLKRPCGRRDRDRRARKAAGERALRIRPISRAPSVSGAPSSRAVFSLVGRCQRRARRSASARGVLQPVRSPVTRTVGGFFVGCQAPVFVPGDLPLQGVSVRPLPATSAAGTTLLPGSSSPLCNGVERLNARLNKSCLPTLCARAGVIVSLRSGDTTDESDGGGRAVEATTMCEYFCLIRRFAAEFIRPRSDPSRLVADSSRRVELSWLPGSVAAAPSSCNVVSSSAEGTPAELGGGGVPTHAPQVGNRAGSRCAPRASTHAVPLTIAALSPFGLPRMVVGDEDAGELTQPGTFRRARPGRSASPPTLPAVRSNESLC</sequence>
<keyword evidence="3" id="KW-1185">Reference proteome</keyword>
<dbReference type="Proteomes" id="UP000821866">
    <property type="component" value="Chromosome 1"/>
</dbReference>
<organism evidence="2 3">
    <name type="scientific">Rhipicephalus microplus</name>
    <name type="common">Cattle tick</name>
    <name type="synonym">Boophilus microplus</name>
    <dbReference type="NCBI Taxonomy" id="6941"/>
    <lineage>
        <taxon>Eukaryota</taxon>
        <taxon>Metazoa</taxon>
        <taxon>Ecdysozoa</taxon>
        <taxon>Arthropoda</taxon>
        <taxon>Chelicerata</taxon>
        <taxon>Arachnida</taxon>
        <taxon>Acari</taxon>
        <taxon>Parasitiformes</taxon>
        <taxon>Ixodida</taxon>
        <taxon>Ixodoidea</taxon>
        <taxon>Ixodidae</taxon>
        <taxon>Rhipicephalinae</taxon>
        <taxon>Rhipicephalus</taxon>
        <taxon>Boophilus</taxon>
    </lineage>
</organism>
<feature type="region of interest" description="Disordered" evidence="1">
    <location>
        <begin position="309"/>
        <end position="345"/>
    </location>
</feature>
<evidence type="ECO:0000313" key="3">
    <source>
        <dbReference type="Proteomes" id="UP000821866"/>
    </source>
</evidence>
<protein>
    <submittedName>
        <fullName evidence="2">Uncharacterized protein</fullName>
    </submittedName>
</protein>
<name>A0A9J6F4F9_RHIMP</name>
<reference evidence="2" key="1">
    <citation type="journal article" date="2020" name="Cell">
        <title>Large-Scale Comparative Analyses of Tick Genomes Elucidate Their Genetic Diversity and Vector Capacities.</title>
        <authorList>
            <consortium name="Tick Genome and Microbiome Consortium (TIGMIC)"/>
            <person name="Jia N."/>
            <person name="Wang J."/>
            <person name="Shi W."/>
            <person name="Du L."/>
            <person name="Sun Y."/>
            <person name="Zhan W."/>
            <person name="Jiang J.F."/>
            <person name="Wang Q."/>
            <person name="Zhang B."/>
            <person name="Ji P."/>
            <person name="Bell-Sakyi L."/>
            <person name="Cui X.M."/>
            <person name="Yuan T.T."/>
            <person name="Jiang B.G."/>
            <person name="Yang W.F."/>
            <person name="Lam T.T."/>
            <person name="Chang Q.C."/>
            <person name="Ding S.J."/>
            <person name="Wang X.J."/>
            <person name="Zhu J.G."/>
            <person name="Ruan X.D."/>
            <person name="Zhao L."/>
            <person name="Wei J.T."/>
            <person name="Ye R.Z."/>
            <person name="Que T.C."/>
            <person name="Du C.H."/>
            <person name="Zhou Y.H."/>
            <person name="Cheng J.X."/>
            <person name="Dai P.F."/>
            <person name="Guo W.B."/>
            <person name="Han X.H."/>
            <person name="Huang E.J."/>
            <person name="Li L.F."/>
            <person name="Wei W."/>
            <person name="Gao Y.C."/>
            <person name="Liu J.Z."/>
            <person name="Shao H.Z."/>
            <person name="Wang X."/>
            <person name="Wang C.C."/>
            <person name="Yang T.C."/>
            <person name="Huo Q.B."/>
            <person name="Li W."/>
            <person name="Chen H.Y."/>
            <person name="Chen S.E."/>
            <person name="Zhou L.G."/>
            <person name="Ni X.B."/>
            <person name="Tian J.H."/>
            <person name="Sheng Y."/>
            <person name="Liu T."/>
            <person name="Pan Y.S."/>
            <person name="Xia L.Y."/>
            <person name="Li J."/>
            <person name="Zhao F."/>
            <person name="Cao W.C."/>
        </authorList>
    </citation>
    <scope>NUCLEOTIDE SEQUENCE</scope>
    <source>
        <strain evidence="2">Rmic-2018</strain>
    </source>
</reference>
<evidence type="ECO:0000256" key="1">
    <source>
        <dbReference type="SAM" id="MobiDB-lite"/>
    </source>
</evidence>
<proteinExistence type="predicted"/>
<accession>A0A9J6F4F9</accession>